<organism evidence="1 2">
    <name type="scientific">Cronobacter sakazakii (strain ATCC BAA-894)</name>
    <name type="common">Enterobacter sakazakii</name>
    <dbReference type="NCBI Taxonomy" id="290339"/>
    <lineage>
        <taxon>Bacteria</taxon>
        <taxon>Pseudomonadati</taxon>
        <taxon>Pseudomonadota</taxon>
        <taxon>Gammaproteobacteria</taxon>
        <taxon>Enterobacterales</taxon>
        <taxon>Enterobacteriaceae</taxon>
        <taxon>Cronobacter</taxon>
    </lineage>
</organism>
<protein>
    <submittedName>
        <fullName evidence="1">Uncharacterized protein</fullName>
    </submittedName>
</protein>
<accession>A7MNB6</accession>
<proteinExistence type="predicted"/>
<reference evidence="1 2" key="1">
    <citation type="journal article" date="2010" name="PLoS ONE">
        <title>Genome sequence of Cronobacter sakazakii BAA-894 and comparative genomic hybridization analysis with other Cronobacter species.</title>
        <authorList>
            <person name="Kucerova E."/>
            <person name="Clifton S.W."/>
            <person name="Xia X.Q."/>
            <person name="Long F."/>
            <person name="Porwollik S."/>
            <person name="Fulton L."/>
            <person name="Fronick C."/>
            <person name="Minx P."/>
            <person name="Kyung K."/>
            <person name="Warren W."/>
            <person name="Fulton R."/>
            <person name="Feng D."/>
            <person name="Wollam A."/>
            <person name="Shah N."/>
            <person name="Bhonagiri V."/>
            <person name="Nash W.E."/>
            <person name="Hallsworth-Pepin K."/>
            <person name="Wilson R.K."/>
            <person name="McClelland M."/>
            <person name="Forsythe S.J."/>
        </authorList>
    </citation>
    <scope>NUCLEOTIDE SEQUENCE [LARGE SCALE GENOMIC DNA]</scope>
    <source>
        <strain evidence="1 2">ATCC BAA-894</strain>
    </source>
</reference>
<sequence>MNIDNIQPRRDQPLAHLGPRRVNRNAVIGNQHIDALARRQAGGDAFNHRRNTAAQQRGHHDGEIRRRGHIAVPAGRAAHHAVGAGYHVDVKPDVDFQRAQDHHVELVAAGRFTGGARVNVGGDFDVLRVTGERRRRLAVKALGVEQDVYQPFFMQIHQAAGDTAEREARLHAAARHFLAEKPRTGGGRRAGAGLHREAVFEIAGVFNHVSGVAGNHQLARIAGDARRADADFRRVAHAFYRHHKIHAILRQTRRHVRVRHQRFGQQHHVAGKLRIHHRVAERAAAGFAVAAVGVAKFIAARHAEKRHVNLQLAILQQFDAPAVGSGSAPAPPSARERPPRRVCRACRRCKSA</sequence>
<dbReference type="EMBL" id="CP000783">
    <property type="protein sequence ID" value="ABU75624.1"/>
    <property type="molecule type" value="Genomic_DNA"/>
</dbReference>
<name>A7MNB6_CROS8</name>
<dbReference type="KEGG" id="esa:ESA_00325"/>
<keyword evidence="2" id="KW-1185">Reference proteome</keyword>
<evidence type="ECO:0000313" key="2">
    <source>
        <dbReference type="Proteomes" id="UP000000260"/>
    </source>
</evidence>
<dbReference type="AlphaFoldDB" id="A7MNB6"/>
<evidence type="ECO:0000313" key="1">
    <source>
        <dbReference type="EMBL" id="ABU75624.1"/>
    </source>
</evidence>
<gene>
    <name evidence="1" type="ordered locus">ESA_00325</name>
</gene>
<dbReference type="Proteomes" id="UP000000260">
    <property type="component" value="Chromosome"/>
</dbReference>
<dbReference type="HOGENOM" id="CLU_786906_0_0_6"/>